<sequence>MPRFDQFLASALSLTNENTAALINTKFDFTLFRVEAPAEFAPVGPALSARRRLEAETGSVHRTARRLAALFEYITPSKPHLVSAYGRRVSSIISHRSINPRGSNQDGPFEPFVGADGTAMWAAATSGTGAIGMYLLACMLARAWDSSQAVSIWVELVKTRANEIRSGFENGEHTPTATLMSTLQDISREDLALWDASARSWLRSADQAKQWHVKQLELVTKDLNIAFSQGPTTYAKVIAAWTQAMAGMEDLLKGFPQQISDASILLAFSAWHLFPDLILLADGVLKIPFRDDLFPENGVGTIGLLPADKSSRGIQWSLTLSHLRYYGGAVEVSSLASQPRVSFGRVRLAALGCLFFKWRLNHRDFIVAAKFLSGLWEALLENGDRPLHQPVTEQFRWLYTFIQASNELLLAQSENIPLYEDYLRVIGFGYRRGREFLGPAEESINQFFGLNNGHVLEALKAAEDPECGVNFLRSVAQASGLEPGNAIILCGHWEEFESSGKNPTLYEYATARPHQVLANVVGKGTQEPVNFSARWFEPQKTGAGARTLQRRKHAISMKGELVITDTSVSKDDGSNRLLWDKPPKLFAHWKCSASNTTLHTISDQVNAQSLGCDCLTGKSDERTSFTRGLGSYHCGLFLAQKINLHTDVRIDPLSALDALRSSAHRGTLWSYMSSLAHKSWRQSTAYGSEVGVSLVSKSSKFSSAMCRALHNLAIADIVFEPVTNPTIHLKCLSSALHEVSWAPEIIPRESSMIPENNNGDIVPKQFRGLSIQSRMHTPICSLPTRQQALSCIIFFDSGSIDIDPEELTGVLAVSAGNSLYAPSFILSDPAKIVPEHEFRHIIGNIGRRGISLLVTHQDPQIRPLGDDYRVVNHAPYDSKREDNFTGTSLHLSFTEYAQPLASQFVSNIIDQEVYFVGSVLSVRDRGKWVADLNILAVDFKAITKFNRRANCTCGGQLETSSNTDITSVDSWEELLDSPSSTAIVRAHGNWPARLAAIAVLFQRGQGHCVGIFGEESFCLNCMQRENEKYLGRAGFQEYESNLPQFCID</sequence>
<comment type="caution">
    <text evidence="1">The sequence shown here is derived from an EMBL/GenBank/DDBJ whole genome shotgun (WGS) entry which is preliminary data.</text>
</comment>
<dbReference type="GeneID" id="19192974"/>
<dbReference type="EMBL" id="AMGX01000013">
    <property type="protein sequence ID" value="EXJ68481.1"/>
    <property type="molecule type" value="Genomic_DNA"/>
</dbReference>
<dbReference type="HOGENOM" id="CLU_009290_0_0_1"/>
<name>W9WV15_9EURO</name>
<dbReference type="AlphaFoldDB" id="W9WV15"/>
<dbReference type="OrthoDB" id="4138962at2759"/>
<reference evidence="1 2" key="1">
    <citation type="submission" date="2013-03" db="EMBL/GenBank/DDBJ databases">
        <title>The Genome Sequence of Cladophialophora psammophila CBS 110553.</title>
        <authorList>
            <consortium name="The Broad Institute Genomics Platform"/>
            <person name="Cuomo C."/>
            <person name="de Hoog S."/>
            <person name="Gorbushina A."/>
            <person name="Walker B."/>
            <person name="Young S.K."/>
            <person name="Zeng Q."/>
            <person name="Gargeya S."/>
            <person name="Fitzgerald M."/>
            <person name="Haas B."/>
            <person name="Abouelleil A."/>
            <person name="Allen A.W."/>
            <person name="Alvarado L."/>
            <person name="Arachchi H.M."/>
            <person name="Berlin A.M."/>
            <person name="Chapman S.B."/>
            <person name="Gainer-Dewar J."/>
            <person name="Goldberg J."/>
            <person name="Griggs A."/>
            <person name="Gujja S."/>
            <person name="Hansen M."/>
            <person name="Howarth C."/>
            <person name="Imamovic A."/>
            <person name="Ireland A."/>
            <person name="Larimer J."/>
            <person name="McCowan C."/>
            <person name="Murphy C."/>
            <person name="Pearson M."/>
            <person name="Poon T.W."/>
            <person name="Priest M."/>
            <person name="Roberts A."/>
            <person name="Saif S."/>
            <person name="Shea T."/>
            <person name="Sisk P."/>
            <person name="Sykes S."/>
            <person name="Wortman J."/>
            <person name="Nusbaum C."/>
            <person name="Birren B."/>
        </authorList>
    </citation>
    <scope>NUCLEOTIDE SEQUENCE [LARGE SCALE GENOMIC DNA]</scope>
    <source>
        <strain evidence="1 2">CBS 110553</strain>
    </source>
</reference>
<dbReference type="Proteomes" id="UP000019471">
    <property type="component" value="Unassembled WGS sequence"/>
</dbReference>
<dbReference type="RefSeq" id="XP_007747047.1">
    <property type="nucleotide sequence ID" value="XM_007748857.1"/>
</dbReference>
<protein>
    <submittedName>
        <fullName evidence="1">Uncharacterized protein</fullName>
    </submittedName>
</protein>
<organism evidence="1 2">
    <name type="scientific">Cladophialophora psammophila CBS 110553</name>
    <dbReference type="NCBI Taxonomy" id="1182543"/>
    <lineage>
        <taxon>Eukaryota</taxon>
        <taxon>Fungi</taxon>
        <taxon>Dikarya</taxon>
        <taxon>Ascomycota</taxon>
        <taxon>Pezizomycotina</taxon>
        <taxon>Eurotiomycetes</taxon>
        <taxon>Chaetothyriomycetidae</taxon>
        <taxon>Chaetothyriales</taxon>
        <taxon>Herpotrichiellaceae</taxon>
        <taxon>Cladophialophora</taxon>
    </lineage>
</organism>
<dbReference type="eggNOG" id="ENOG502SJYI">
    <property type="taxonomic scope" value="Eukaryota"/>
</dbReference>
<evidence type="ECO:0000313" key="2">
    <source>
        <dbReference type="Proteomes" id="UP000019471"/>
    </source>
</evidence>
<keyword evidence="2" id="KW-1185">Reference proteome</keyword>
<proteinExistence type="predicted"/>
<accession>W9WV15</accession>
<evidence type="ECO:0000313" key="1">
    <source>
        <dbReference type="EMBL" id="EXJ68481.1"/>
    </source>
</evidence>
<gene>
    <name evidence="1" type="ORF">A1O5_08274</name>
</gene>